<feature type="chain" id="PRO_5026739177" description="Peptidase inhibitor I78 family protein" evidence="1">
    <location>
        <begin position="23"/>
        <end position="97"/>
    </location>
</feature>
<dbReference type="RefSeq" id="WP_173633141.1">
    <property type="nucleotide sequence ID" value="NZ_CP054212.1"/>
</dbReference>
<dbReference type="Gene3D" id="3.30.10.10">
    <property type="entry name" value="Trypsin Inhibitor V, subunit A"/>
    <property type="match status" value="1"/>
</dbReference>
<proteinExistence type="predicted"/>
<dbReference type="Proteomes" id="UP000505325">
    <property type="component" value="Chromosome"/>
</dbReference>
<name>A0A6M8UL12_9GAMM</name>
<dbReference type="InterPro" id="IPR021719">
    <property type="entry name" value="Prot_inh_I78"/>
</dbReference>
<sequence length="97" mass="10413">MKLYRKILIVASLMMLAACSSAPKQNTAKVSGQGEDMCGAAAQQSYVGKPLSSLDGVRFATPMRAIPYHSAVTMDFNPHRLNFIGDKAGIITHVRCG</sequence>
<protein>
    <recommendedName>
        <fullName evidence="4">Peptidase inhibitor I78 family protein</fullName>
    </recommendedName>
</protein>
<evidence type="ECO:0000313" key="3">
    <source>
        <dbReference type="Proteomes" id="UP000505325"/>
    </source>
</evidence>
<evidence type="ECO:0000256" key="1">
    <source>
        <dbReference type="SAM" id="SignalP"/>
    </source>
</evidence>
<dbReference type="EMBL" id="CP054212">
    <property type="protein sequence ID" value="QKJ86103.1"/>
    <property type="molecule type" value="Genomic_DNA"/>
</dbReference>
<keyword evidence="1" id="KW-0732">Signal</keyword>
<accession>A0A6M8UL12</accession>
<dbReference type="KEGG" id="pmak:PMPD1_1138"/>
<feature type="signal peptide" evidence="1">
    <location>
        <begin position="1"/>
        <end position="22"/>
    </location>
</feature>
<dbReference type="PROSITE" id="PS51257">
    <property type="entry name" value="PROKAR_LIPOPROTEIN"/>
    <property type="match status" value="1"/>
</dbReference>
<dbReference type="Pfam" id="PF11720">
    <property type="entry name" value="Inhibitor_I78"/>
    <property type="match status" value="1"/>
</dbReference>
<dbReference type="AlphaFoldDB" id="A0A6M8UL12"/>
<keyword evidence="3" id="KW-1185">Reference proteome</keyword>
<evidence type="ECO:0008006" key="4">
    <source>
        <dbReference type="Google" id="ProtNLM"/>
    </source>
</evidence>
<reference evidence="2 3" key="1">
    <citation type="submission" date="2020-06" db="EMBL/GenBank/DDBJ databases">
        <title>Genome sequence of Paramixta manurensis strain PD-1.</title>
        <authorList>
            <person name="Lee C.W."/>
            <person name="Kim J."/>
        </authorList>
    </citation>
    <scope>NUCLEOTIDE SEQUENCE [LARGE SCALE GENOMIC DNA]</scope>
    <source>
        <strain evidence="2 3">PD-1</strain>
    </source>
</reference>
<organism evidence="2 3">
    <name type="scientific">Paramixta manurensis</name>
    <dbReference type="NCBI Taxonomy" id="2740817"/>
    <lineage>
        <taxon>Bacteria</taxon>
        <taxon>Pseudomonadati</taxon>
        <taxon>Pseudomonadota</taxon>
        <taxon>Gammaproteobacteria</taxon>
        <taxon>Enterobacterales</taxon>
        <taxon>Erwiniaceae</taxon>
        <taxon>Paramixta</taxon>
    </lineage>
</organism>
<gene>
    <name evidence="2" type="ORF">PMPD1_1138</name>
</gene>
<evidence type="ECO:0000313" key="2">
    <source>
        <dbReference type="EMBL" id="QKJ86103.1"/>
    </source>
</evidence>